<accession>A0A3M7T0V5</accession>
<dbReference type="AlphaFoldDB" id="A0A3M7T0V5"/>
<name>A0A3M7T0V5_BRAPC</name>
<keyword evidence="2" id="KW-1185">Reference proteome</keyword>
<sequence>MIRLDLSGINQFESSIGMVSRVKDKTILRQFIWTIGVECVGDAKKYSDTTQRELEHNYRFKLPVSHKY</sequence>
<protein>
    <submittedName>
        <fullName evidence="1">Uncharacterized protein</fullName>
    </submittedName>
</protein>
<organism evidence="1 2">
    <name type="scientific">Brachionus plicatilis</name>
    <name type="common">Marine rotifer</name>
    <name type="synonym">Brachionus muelleri</name>
    <dbReference type="NCBI Taxonomy" id="10195"/>
    <lineage>
        <taxon>Eukaryota</taxon>
        <taxon>Metazoa</taxon>
        <taxon>Spiralia</taxon>
        <taxon>Gnathifera</taxon>
        <taxon>Rotifera</taxon>
        <taxon>Eurotatoria</taxon>
        <taxon>Monogononta</taxon>
        <taxon>Pseudotrocha</taxon>
        <taxon>Ploima</taxon>
        <taxon>Brachionidae</taxon>
        <taxon>Brachionus</taxon>
    </lineage>
</organism>
<reference evidence="1 2" key="1">
    <citation type="journal article" date="2018" name="Sci. Rep.">
        <title>Genomic signatures of local adaptation to the degree of environmental predictability in rotifers.</title>
        <authorList>
            <person name="Franch-Gras L."/>
            <person name="Hahn C."/>
            <person name="Garcia-Roger E.M."/>
            <person name="Carmona M.J."/>
            <person name="Serra M."/>
            <person name="Gomez A."/>
        </authorList>
    </citation>
    <scope>NUCLEOTIDE SEQUENCE [LARGE SCALE GENOMIC DNA]</scope>
    <source>
        <strain evidence="1">HYR1</strain>
    </source>
</reference>
<proteinExistence type="predicted"/>
<comment type="caution">
    <text evidence="1">The sequence shown here is derived from an EMBL/GenBank/DDBJ whole genome shotgun (WGS) entry which is preliminary data.</text>
</comment>
<gene>
    <name evidence="1" type="ORF">BpHYR1_010970</name>
</gene>
<evidence type="ECO:0000313" key="2">
    <source>
        <dbReference type="Proteomes" id="UP000276133"/>
    </source>
</evidence>
<dbReference type="EMBL" id="REGN01000473">
    <property type="protein sequence ID" value="RNA41693.1"/>
    <property type="molecule type" value="Genomic_DNA"/>
</dbReference>
<dbReference type="Proteomes" id="UP000276133">
    <property type="component" value="Unassembled WGS sequence"/>
</dbReference>
<evidence type="ECO:0000313" key="1">
    <source>
        <dbReference type="EMBL" id="RNA41693.1"/>
    </source>
</evidence>